<dbReference type="CDD" id="cd08249">
    <property type="entry name" value="enoyl_reductase_like"/>
    <property type="match status" value="1"/>
</dbReference>
<reference evidence="4" key="1">
    <citation type="journal article" date="2023" name="Mol. Phylogenet. Evol.">
        <title>Genome-scale phylogeny and comparative genomics of the fungal order Sordariales.</title>
        <authorList>
            <person name="Hensen N."/>
            <person name="Bonometti L."/>
            <person name="Westerberg I."/>
            <person name="Brannstrom I.O."/>
            <person name="Guillou S."/>
            <person name="Cros-Aarteil S."/>
            <person name="Calhoun S."/>
            <person name="Haridas S."/>
            <person name="Kuo A."/>
            <person name="Mondo S."/>
            <person name="Pangilinan J."/>
            <person name="Riley R."/>
            <person name="LaButti K."/>
            <person name="Andreopoulos B."/>
            <person name="Lipzen A."/>
            <person name="Chen C."/>
            <person name="Yan M."/>
            <person name="Daum C."/>
            <person name="Ng V."/>
            <person name="Clum A."/>
            <person name="Steindorff A."/>
            <person name="Ohm R.A."/>
            <person name="Martin F."/>
            <person name="Silar P."/>
            <person name="Natvig D.O."/>
            <person name="Lalanne C."/>
            <person name="Gautier V."/>
            <person name="Ament-Velasquez S.L."/>
            <person name="Kruys A."/>
            <person name="Hutchinson M.I."/>
            <person name="Powell A.J."/>
            <person name="Barry K."/>
            <person name="Miller A.N."/>
            <person name="Grigoriev I.V."/>
            <person name="Debuchy R."/>
            <person name="Gladieux P."/>
            <person name="Hiltunen Thoren M."/>
            <person name="Johannesson H."/>
        </authorList>
    </citation>
    <scope>NUCLEOTIDE SEQUENCE</scope>
    <source>
        <strain evidence="4">CBS 103.79</strain>
    </source>
</reference>
<dbReference type="InterPro" id="IPR047122">
    <property type="entry name" value="Trans-enoyl_RdTase-like"/>
</dbReference>
<comment type="caution">
    <text evidence="4">The sequence shown here is derived from an EMBL/GenBank/DDBJ whole genome shotgun (WGS) entry which is preliminary data.</text>
</comment>
<name>A0AAN6MKK4_9PEZI</name>
<organism evidence="4 5">
    <name type="scientific">Staphylotrichum tortipilum</name>
    <dbReference type="NCBI Taxonomy" id="2831512"/>
    <lineage>
        <taxon>Eukaryota</taxon>
        <taxon>Fungi</taxon>
        <taxon>Dikarya</taxon>
        <taxon>Ascomycota</taxon>
        <taxon>Pezizomycotina</taxon>
        <taxon>Sordariomycetes</taxon>
        <taxon>Sordariomycetidae</taxon>
        <taxon>Sordariales</taxon>
        <taxon>Chaetomiaceae</taxon>
        <taxon>Staphylotrichum</taxon>
    </lineage>
</organism>
<dbReference type="PANTHER" id="PTHR45348">
    <property type="entry name" value="HYPOTHETICAL OXIDOREDUCTASE (EUROFUNG)"/>
    <property type="match status" value="1"/>
</dbReference>
<accession>A0AAN6MKK4</accession>
<dbReference type="SUPFAM" id="SSF50129">
    <property type="entry name" value="GroES-like"/>
    <property type="match status" value="1"/>
</dbReference>
<dbReference type="Proteomes" id="UP001303889">
    <property type="component" value="Unassembled WGS sequence"/>
</dbReference>
<dbReference type="EMBL" id="MU855496">
    <property type="protein sequence ID" value="KAK3902635.1"/>
    <property type="molecule type" value="Genomic_DNA"/>
</dbReference>
<dbReference type="GO" id="GO:0016651">
    <property type="term" value="F:oxidoreductase activity, acting on NAD(P)H"/>
    <property type="evidence" value="ECO:0007669"/>
    <property type="project" value="InterPro"/>
</dbReference>
<comment type="similarity">
    <text evidence="1">Belongs to the zinc-containing alcohol dehydrogenase family.</text>
</comment>
<sequence length="317" mass="33771">MKEALVSKGPKVQIVDSPIPTPNPDQVLIKVIVSGSNPKDWKVPVWFGSTANEGDDIAGIVEAVGANVFEFAPGDRVAAFHEMRTPHGSYAEYALAWQHTTFHIPPWSPPSSSPSPTPLIIYGASSAVGTYALQLARRTAIHPILCIAGRAQDRVLPLLTPSNGDALLDCRDGDAALVSSLVKAVDTLNLPADVPIAVLDAVSTDASVANVGEFFRQTSRKGSVTFVLPGEKAGLPEGVEQTTTNVGCVHREDKDFGYVYFRYFARGLAEGWFRGQKTEVVPGGLAGVEGALKKLMSGEASAVKYVFRIGETEGVVR</sequence>
<evidence type="ECO:0000313" key="4">
    <source>
        <dbReference type="EMBL" id="KAK3902635.1"/>
    </source>
</evidence>
<proteinExistence type="inferred from homology"/>
<reference evidence="4" key="2">
    <citation type="submission" date="2023-05" db="EMBL/GenBank/DDBJ databases">
        <authorList>
            <consortium name="Lawrence Berkeley National Laboratory"/>
            <person name="Steindorff A."/>
            <person name="Hensen N."/>
            <person name="Bonometti L."/>
            <person name="Westerberg I."/>
            <person name="Brannstrom I.O."/>
            <person name="Guillou S."/>
            <person name="Cros-Aarteil S."/>
            <person name="Calhoun S."/>
            <person name="Haridas S."/>
            <person name="Kuo A."/>
            <person name="Mondo S."/>
            <person name="Pangilinan J."/>
            <person name="Riley R."/>
            <person name="Labutti K."/>
            <person name="Andreopoulos B."/>
            <person name="Lipzen A."/>
            <person name="Chen C."/>
            <person name="Yanf M."/>
            <person name="Daum C."/>
            <person name="Ng V."/>
            <person name="Clum A."/>
            <person name="Ohm R."/>
            <person name="Martin F."/>
            <person name="Silar P."/>
            <person name="Natvig D."/>
            <person name="Lalanne C."/>
            <person name="Gautier V."/>
            <person name="Ament-Velasquez S.L."/>
            <person name="Kruys A."/>
            <person name="Hutchinson M.I."/>
            <person name="Powell A.J."/>
            <person name="Barry K."/>
            <person name="Miller A.N."/>
            <person name="Grigoriev I.V."/>
            <person name="Debuchy R."/>
            <person name="Gladieux P."/>
            <person name="Thoren M.H."/>
            <person name="Johannesson H."/>
        </authorList>
    </citation>
    <scope>NUCLEOTIDE SEQUENCE</scope>
    <source>
        <strain evidence="4">CBS 103.79</strain>
    </source>
</reference>
<keyword evidence="2" id="KW-0560">Oxidoreductase</keyword>
<dbReference type="AlphaFoldDB" id="A0AAN6MKK4"/>
<gene>
    <name evidence="4" type="ORF">C8A05DRAFT_33642</name>
</gene>
<evidence type="ECO:0000256" key="1">
    <source>
        <dbReference type="ARBA" id="ARBA00008072"/>
    </source>
</evidence>
<evidence type="ECO:0000313" key="5">
    <source>
        <dbReference type="Proteomes" id="UP001303889"/>
    </source>
</evidence>
<feature type="domain" description="Alcohol dehydrogenase-like N-terminal" evidence="3">
    <location>
        <begin position="24"/>
        <end position="105"/>
    </location>
</feature>
<protein>
    <submittedName>
        <fullName evidence="4">Chaperonin 10-like protein</fullName>
    </submittedName>
</protein>
<dbReference type="Gene3D" id="3.90.180.10">
    <property type="entry name" value="Medium-chain alcohol dehydrogenases, catalytic domain"/>
    <property type="match status" value="2"/>
</dbReference>
<dbReference type="Gene3D" id="3.40.50.720">
    <property type="entry name" value="NAD(P)-binding Rossmann-like Domain"/>
    <property type="match status" value="1"/>
</dbReference>
<dbReference type="InterPro" id="IPR011032">
    <property type="entry name" value="GroES-like_sf"/>
</dbReference>
<dbReference type="PANTHER" id="PTHR45348:SF5">
    <property type="entry name" value="OXIDOREDUCTASE, PUTATIVE (AFU_ORTHOLOGUE AFUA_8G01420)-RELATED"/>
    <property type="match status" value="1"/>
</dbReference>
<keyword evidence="5" id="KW-1185">Reference proteome</keyword>
<evidence type="ECO:0000256" key="2">
    <source>
        <dbReference type="ARBA" id="ARBA00023002"/>
    </source>
</evidence>
<dbReference type="InterPro" id="IPR013154">
    <property type="entry name" value="ADH-like_N"/>
</dbReference>
<evidence type="ECO:0000259" key="3">
    <source>
        <dbReference type="Pfam" id="PF08240"/>
    </source>
</evidence>
<dbReference type="Pfam" id="PF08240">
    <property type="entry name" value="ADH_N"/>
    <property type="match status" value="1"/>
</dbReference>